<dbReference type="RefSeq" id="XP_005768526.1">
    <property type="nucleotide sequence ID" value="XM_005768469.1"/>
</dbReference>
<reference evidence="4" key="1">
    <citation type="journal article" date="2013" name="Nature">
        <title>Pan genome of the phytoplankton Emiliania underpins its global distribution.</title>
        <authorList>
            <person name="Read B.A."/>
            <person name="Kegel J."/>
            <person name="Klute M.J."/>
            <person name="Kuo A."/>
            <person name="Lefebvre S.C."/>
            <person name="Maumus F."/>
            <person name="Mayer C."/>
            <person name="Miller J."/>
            <person name="Monier A."/>
            <person name="Salamov A."/>
            <person name="Young J."/>
            <person name="Aguilar M."/>
            <person name="Claverie J.M."/>
            <person name="Frickenhaus S."/>
            <person name="Gonzalez K."/>
            <person name="Herman E.K."/>
            <person name="Lin Y.C."/>
            <person name="Napier J."/>
            <person name="Ogata H."/>
            <person name="Sarno A.F."/>
            <person name="Shmutz J."/>
            <person name="Schroeder D."/>
            <person name="de Vargas C."/>
            <person name="Verret F."/>
            <person name="von Dassow P."/>
            <person name="Valentin K."/>
            <person name="Van de Peer Y."/>
            <person name="Wheeler G."/>
            <person name="Dacks J.B."/>
            <person name="Delwiche C.F."/>
            <person name="Dyhrman S.T."/>
            <person name="Glockner G."/>
            <person name="John U."/>
            <person name="Richards T."/>
            <person name="Worden A.Z."/>
            <person name="Zhang X."/>
            <person name="Grigoriev I.V."/>
            <person name="Allen A.E."/>
            <person name="Bidle K."/>
            <person name="Borodovsky M."/>
            <person name="Bowler C."/>
            <person name="Brownlee C."/>
            <person name="Cock J.M."/>
            <person name="Elias M."/>
            <person name="Gladyshev V.N."/>
            <person name="Groth M."/>
            <person name="Guda C."/>
            <person name="Hadaegh A."/>
            <person name="Iglesias-Rodriguez M.D."/>
            <person name="Jenkins J."/>
            <person name="Jones B.M."/>
            <person name="Lawson T."/>
            <person name="Leese F."/>
            <person name="Lindquist E."/>
            <person name="Lobanov A."/>
            <person name="Lomsadze A."/>
            <person name="Malik S.B."/>
            <person name="Marsh M.E."/>
            <person name="Mackinder L."/>
            <person name="Mock T."/>
            <person name="Mueller-Roeber B."/>
            <person name="Pagarete A."/>
            <person name="Parker M."/>
            <person name="Probert I."/>
            <person name="Quesneville H."/>
            <person name="Raines C."/>
            <person name="Rensing S.A."/>
            <person name="Riano-Pachon D.M."/>
            <person name="Richier S."/>
            <person name="Rokitta S."/>
            <person name="Shiraiwa Y."/>
            <person name="Soanes D.M."/>
            <person name="van der Giezen M."/>
            <person name="Wahlund T.M."/>
            <person name="Williams B."/>
            <person name="Wilson W."/>
            <person name="Wolfe G."/>
            <person name="Wurch L.L."/>
        </authorList>
    </citation>
    <scope>NUCLEOTIDE SEQUENCE</scope>
</reference>
<protein>
    <submittedName>
        <fullName evidence="3">Uncharacterized protein</fullName>
    </submittedName>
</protein>
<dbReference type="AlphaFoldDB" id="A0A0D3IXW2"/>
<evidence type="ECO:0000313" key="3">
    <source>
        <dbReference type="EnsemblProtists" id="EOD16097"/>
    </source>
</evidence>
<reference evidence="3" key="2">
    <citation type="submission" date="2024-10" db="UniProtKB">
        <authorList>
            <consortium name="EnsemblProtists"/>
        </authorList>
    </citation>
    <scope>IDENTIFICATION</scope>
</reference>
<accession>A0A0D3IXW2</accession>
<evidence type="ECO:0000313" key="4">
    <source>
        <dbReference type="Proteomes" id="UP000013827"/>
    </source>
</evidence>
<keyword evidence="4" id="KW-1185">Reference proteome</keyword>
<feature type="compositionally biased region" description="Pro residues" evidence="1">
    <location>
        <begin position="106"/>
        <end position="122"/>
    </location>
</feature>
<evidence type="ECO:0000256" key="1">
    <source>
        <dbReference type="SAM" id="MobiDB-lite"/>
    </source>
</evidence>
<feature type="region of interest" description="Disordered" evidence="1">
    <location>
        <begin position="76"/>
        <end position="132"/>
    </location>
</feature>
<sequence length="456" mass="46145">MTAVLLLTLSGLARAMNSRALLPRCMCANPREPCAYDARCTTAERPAGCAAGGQQGCRFCGFGLYETCPSLPPPMSPPRLPPVSPPPPRLPPPPASPPDIGLWTAEPPPPSPSPPPPAPQSPPLSACAADSDCKESGTPSVSGIGCSATTLGIGVGGFALGGLGRRDRSPGERGHQAALWARSSLYQARDTASARIAGFSRLSGSLGGRRPFRDPAGGDVECAWAGDACDASWPGGGEDCGGSDVSAATTSLSRLLAQRRGAAAERGAEGELEGEGSAGGFGQGREQAAPLGCTTGCAADEAACVDETPLQQVETFDDSVSFGARLEELLASGKTSKGTVKGKSEGGASGDPDAKGVGRASGGESSYAYAGNGGSSTLAVAVLFSCGHTGAVKATPGVLAGSSATHSSTDCPKKKGNCKVTKAVPVKYSSLSTKQQQEFDRNLKEKNGWVLHPNFE</sequence>
<dbReference type="PaxDb" id="2903-EOD16097"/>
<feature type="compositionally biased region" description="Pro residues" evidence="1">
    <location>
        <begin position="76"/>
        <end position="97"/>
    </location>
</feature>
<feature type="signal peptide" evidence="2">
    <location>
        <begin position="1"/>
        <end position="15"/>
    </location>
</feature>
<dbReference type="HOGENOM" id="CLU_048365_0_0_1"/>
<dbReference type="GeneID" id="17262257"/>
<dbReference type="Proteomes" id="UP000013827">
    <property type="component" value="Unassembled WGS sequence"/>
</dbReference>
<feature type="region of interest" description="Disordered" evidence="1">
    <location>
        <begin position="259"/>
        <end position="283"/>
    </location>
</feature>
<keyword evidence="2" id="KW-0732">Signal</keyword>
<dbReference type="KEGG" id="ehx:EMIHUDRAFT_119147"/>
<feature type="chain" id="PRO_5044208481" evidence="2">
    <location>
        <begin position="16"/>
        <end position="456"/>
    </location>
</feature>
<dbReference type="EnsemblProtists" id="EOD16097">
    <property type="protein sequence ID" value="EOD16097"/>
    <property type="gene ID" value="EMIHUDRAFT_119147"/>
</dbReference>
<name>A0A0D3IXW2_EMIH1</name>
<organism evidence="3 4">
    <name type="scientific">Emiliania huxleyi (strain CCMP1516)</name>
    <dbReference type="NCBI Taxonomy" id="280463"/>
    <lineage>
        <taxon>Eukaryota</taxon>
        <taxon>Haptista</taxon>
        <taxon>Haptophyta</taxon>
        <taxon>Prymnesiophyceae</taxon>
        <taxon>Isochrysidales</taxon>
        <taxon>Noelaerhabdaceae</taxon>
        <taxon>Emiliania</taxon>
    </lineage>
</organism>
<evidence type="ECO:0000256" key="2">
    <source>
        <dbReference type="SAM" id="SignalP"/>
    </source>
</evidence>
<feature type="region of interest" description="Disordered" evidence="1">
    <location>
        <begin position="335"/>
        <end position="363"/>
    </location>
</feature>
<proteinExistence type="predicted"/>